<accession>A0A2N0ZNB8</accession>
<evidence type="ECO:0000256" key="2">
    <source>
        <dbReference type="ARBA" id="ARBA00023239"/>
    </source>
</evidence>
<evidence type="ECO:0000259" key="4">
    <source>
        <dbReference type="Pfam" id="PF00561"/>
    </source>
</evidence>
<keyword evidence="1 3" id="KW-0474">Menaquinone biosynthesis</keyword>
<comment type="pathway">
    <text evidence="3">Quinol/quinone metabolism; 1,4-dihydroxy-2-naphthoate biosynthesis; 1,4-dihydroxy-2-naphthoate from chorismate: step 3/7.</text>
</comment>
<evidence type="ECO:0000313" key="5">
    <source>
        <dbReference type="EMBL" id="PKG30998.1"/>
    </source>
</evidence>
<dbReference type="Pfam" id="PF00561">
    <property type="entry name" value="Abhydrolase_1"/>
    <property type="match status" value="1"/>
</dbReference>
<dbReference type="Proteomes" id="UP000233343">
    <property type="component" value="Unassembled WGS sequence"/>
</dbReference>
<dbReference type="UniPathway" id="UPA00079"/>
<reference evidence="5 6" key="1">
    <citation type="journal article" date="2010" name="Int. J. Syst. Evol. Microbiol.">
        <title>Bacillus horneckiae sp. nov., isolated from a spacecraft-assembly clean room.</title>
        <authorList>
            <person name="Vaishampayan P."/>
            <person name="Probst A."/>
            <person name="Krishnamurthi S."/>
            <person name="Ghosh S."/>
            <person name="Osman S."/>
            <person name="McDowall A."/>
            <person name="Ruckmani A."/>
            <person name="Mayilraj S."/>
            <person name="Venkateswaran K."/>
        </authorList>
    </citation>
    <scope>NUCLEOTIDE SEQUENCE [LARGE SCALE GENOMIC DNA]</scope>
    <source>
        <strain evidence="6">1PO1SC</strain>
    </source>
</reference>
<comment type="pathway">
    <text evidence="3">Quinol/quinone metabolism; menaquinone biosynthesis.</text>
</comment>
<dbReference type="NCBIfam" id="TIGR03695">
    <property type="entry name" value="menH_SHCHC"/>
    <property type="match status" value="1"/>
</dbReference>
<dbReference type="InterPro" id="IPR029058">
    <property type="entry name" value="AB_hydrolase_fold"/>
</dbReference>
<proteinExistence type="inferred from homology"/>
<dbReference type="EMBL" id="PISD01000001">
    <property type="protein sequence ID" value="PKG30998.1"/>
    <property type="molecule type" value="Genomic_DNA"/>
</dbReference>
<gene>
    <name evidence="3 5" type="primary">menH</name>
    <name evidence="5" type="ORF">CWS20_00185</name>
</gene>
<name>A0A2N0ZNB8_9BACI</name>
<organism evidence="5 6">
    <name type="scientific">Cytobacillus horneckiae</name>
    <dbReference type="NCBI Taxonomy" id="549687"/>
    <lineage>
        <taxon>Bacteria</taxon>
        <taxon>Bacillati</taxon>
        <taxon>Bacillota</taxon>
        <taxon>Bacilli</taxon>
        <taxon>Bacillales</taxon>
        <taxon>Bacillaceae</taxon>
        <taxon>Cytobacillus</taxon>
    </lineage>
</organism>
<dbReference type="InterPro" id="IPR000073">
    <property type="entry name" value="AB_hydrolase_1"/>
</dbReference>
<evidence type="ECO:0000256" key="1">
    <source>
        <dbReference type="ARBA" id="ARBA00022428"/>
    </source>
</evidence>
<dbReference type="InterPro" id="IPR022485">
    <property type="entry name" value="SHCHC_synthase_MenH"/>
</dbReference>
<comment type="function">
    <text evidence="3">Catalyzes a proton abstraction reaction that results in 2,5-elimination of pyruvate from 2-succinyl-5-enolpyruvyl-6-hydroxy-3-cyclohexene-1-carboxylate (SEPHCHC) and the formation of 2-succinyl-6-hydroxy-2,4-cyclohexadiene-1-carboxylate (SHCHC).</text>
</comment>
<dbReference type="UniPathway" id="UPA01057">
    <property type="reaction ID" value="UER00900"/>
</dbReference>
<dbReference type="RefSeq" id="WP_066190945.1">
    <property type="nucleotide sequence ID" value="NZ_JAFDQP010000014.1"/>
</dbReference>
<dbReference type="GO" id="GO:0009234">
    <property type="term" value="P:menaquinone biosynthetic process"/>
    <property type="evidence" value="ECO:0007669"/>
    <property type="project" value="UniProtKB-UniRule"/>
</dbReference>
<sequence length="278" mass="31646">MNFVINGINYHVDIRGNGFPLILLHGFTGSSATWAAFENKWSMHSQMISLDIIGHGESDSPEEISCYEIEHQAEVIYSLMKKMNIGKADILGYSMGGRLAITFAVKYPHMVRSLILESTSPGLKTALERNERQARDFRLCELISEKGLEFFVDYWEDIPLFSSQKRLSEQKWLAIRNQRLRNNPLGLINSLKGMGTGAQPSWWDELIKIEFPVLLITGSLDQKFCQLANEMESDFRYAKWKVVEACGHAIHVENPEIFATFVSDFLAEIAFSKENGEK</sequence>
<feature type="domain" description="AB hydrolase-1" evidence="4">
    <location>
        <begin position="20"/>
        <end position="255"/>
    </location>
</feature>
<keyword evidence="2 3" id="KW-0456">Lyase</keyword>
<dbReference type="AlphaFoldDB" id="A0A2N0ZNB8"/>
<evidence type="ECO:0000256" key="3">
    <source>
        <dbReference type="HAMAP-Rule" id="MF_01660"/>
    </source>
</evidence>
<dbReference type="PANTHER" id="PTHR42916:SF1">
    <property type="entry name" value="PROTEIN PHYLLO, CHLOROPLASTIC"/>
    <property type="match status" value="1"/>
</dbReference>
<dbReference type="PANTHER" id="PTHR42916">
    <property type="entry name" value="2-SUCCINYL-5-ENOLPYRUVYL-6-HYDROXY-3-CYCLOHEXENE-1-CARBOXYLATE SYNTHASE"/>
    <property type="match status" value="1"/>
</dbReference>
<protein>
    <recommendedName>
        <fullName evidence="3">Putative 2-succinyl-6-hydroxy-2,4-cyclohexadiene-1-carboxylate synthase</fullName>
        <shortName evidence="3">SHCHC synthase</shortName>
        <ecNumber evidence="3">4.2.99.20</ecNumber>
    </recommendedName>
</protein>
<keyword evidence="6" id="KW-1185">Reference proteome</keyword>
<comment type="subunit">
    <text evidence="3">Monomer.</text>
</comment>
<comment type="similarity">
    <text evidence="3">Belongs to the AB hydrolase superfamily. MenH family.</text>
</comment>
<dbReference type="EC" id="4.2.99.20" evidence="3"/>
<evidence type="ECO:0000313" key="6">
    <source>
        <dbReference type="Proteomes" id="UP000233343"/>
    </source>
</evidence>
<dbReference type="PRINTS" id="PR00111">
    <property type="entry name" value="ABHYDROLASE"/>
</dbReference>
<dbReference type="GO" id="GO:0070205">
    <property type="term" value="F:2-succinyl-6-hydroxy-2,4-cyclohexadiene-1-carboxylate synthase activity"/>
    <property type="evidence" value="ECO:0007669"/>
    <property type="project" value="UniProtKB-UniRule"/>
</dbReference>
<comment type="catalytic activity">
    <reaction evidence="3">
        <text>5-enolpyruvoyl-6-hydroxy-2-succinyl-cyclohex-3-ene-1-carboxylate = (1R,6R)-6-hydroxy-2-succinyl-cyclohexa-2,4-diene-1-carboxylate + pyruvate</text>
        <dbReference type="Rhea" id="RHEA:25597"/>
        <dbReference type="ChEBI" id="CHEBI:15361"/>
        <dbReference type="ChEBI" id="CHEBI:58689"/>
        <dbReference type="ChEBI" id="CHEBI:58818"/>
        <dbReference type="EC" id="4.2.99.20"/>
    </reaction>
</comment>
<dbReference type="Gene3D" id="3.40.50.1820">
    <property type="entry name" value="alpha/beta hydrolase"/>
    <property type="match status" value="1"/>
</dbReference>
<dbReference type="SUPFAM" id="SSF53474">
    <property type="entry name" value="alpha/beta-Hydrolases"/>
    <property type="match status" value="1"/>
</dbReference>
<dbReference type="HAMAP" id="MF_01660">
    <property type="entry name" value="MenH"/>
    <property type="match status" value="1"/>
</dbReference>
<comment type="caution">
    <text evidence="5">The sequence shown here is derived from an EMBL/GenBank/DDBJ whole genome shotgun (WGS) entry which is preliminary data.</text>
</comment>